<reference evidence="6 7" key="2">
    <citation type="submission" date="2019-04" db="EMBL/GenBank/DDBJ databases">
        <title>Genome sequencing of Clostridium botulinum Groups I-IV and Clostridium butyricum.</title>
        <authorList>
            <person name="Brunt J."/>
            <person name="Van Vliet A.H.M."/>
            <person name="Stringer S.C."/>
            <person name="Carter A.T."/>
            <person name="Peck M.W."/>
        </authorList>
    </citation>
    <scope>NUCLEOTIDE SEQUENCE [LARGE SCALE GENOMIC DNA]</scope>
    <source>
        <strain evidence="3 7">1605</strain>
        <strain evidence="4 6">CB-K-33E</strain>
    </source>
</reference>
<sequence length="140" mass="16709">MEHQEFYSRNVKKNNTINLNQYKKQKIKKRKKRTLVKRYICTFFILVILVVSSFIITKEIYIQKRCTDLAYSVEHYFTNGFDKKNKLLRVQQMSLIYSDGENALVEASGLSKEEPHKQTILKGNFKKDKSNFWVLDEVYN</sequence>
<evidence type="ECO:0000313" key="7">
    <source>
        <dbReference type="Proteomes" id="UP000476820"/>
    </source>
</evidence>
<dbReference type="Proteomes" id="UP000476820">
    <property type="component" value="Unassembled WGS sequence"/>
</dbReference>
<evidence type="ECO:0000313" key="2">
    <source>
        <dbReference type="EMBL" id="NFA43443.1"/>
    </source>
</evidence>
<accession>A0A6B4HVK1</accession>
<evidence type="ECO:0000313" key="6">
    <source>
        <dbReference type="Proteomes" id="UP000473681"/>
    </source>
</evidence>
<evidence type="ECO:0000256" key="1">
    <source>
        <dbReference type="SAM" id="Phobius"/>
    </source>
</evidence>
<dbReference type="EMBL" id="SWVK01000010">
    <property type="protein sequence ID" value="NFN35202.1"/>
    <property type="molecule type" value="Genomic_DNA"/>
</dbReference>
<comment type="caution">
    <text evidence="4">The sequence shown here is derived from an EMBL/GenBank/DDBJ whole genome shotgun (WGS) entry which is preliminary data.</text>
</comment>
<keyword evidence="1" id="KW-0812">Transmembrane</keyword>
<dbReference type="RefSeq" id="WP_012450864.1">
    <property type="nucleotide sequence ID" value="NZ_CP010520.1"/>
</dbReference>
<keyword evidence="1" id="KW-0472">Membrane</keyword>
<protein>
    <submittedName>
        <fullName evidence="4">Uncharacterized protein</fullName>
    </submittedName>
</protein>
<proteinExistence type="predicted"/>
<evidence type="ECO:0000313" key="4">
    <source>
        <dbReference type="EMBL" id="NFN35202.1"/>
    </source>
</evidence>
<reference evidence="2 5" key="1">
    <citation type="submission" date="2019-02" db="EMBL/GenBank/DDBJ databases">
        <title>Genome sequencing of Clostridium botulinum clinical isolates.</title>
        <authorList>
            <person name="Brunt J."/>
            <person name="Van Vliet A.H.M."/>
            <person name="Stringer S.C."/>
            <person name="Grant K.A."/>
            <person name="Carter A.C."/>
            <person name="Peck M.W."/>
        </authorList>
    </citation>
    <scope>NUCLEOTIDE SEQUENCE [LARGE SCALE GENOMIC DNA]</scope>
    <source>
        <strain evidence="2 5">H113700579</strain>
    </source>
</reference>
<dbReference type="Proteomes" id="UP000472355">
    <property type="component" value="Unassembled WGS sequence"/>
</dbReference>
<dbReference type="Proteomes" id="UP000473681">
    <property type="component" value="Unassembled WGS sequence"/>
</dbReference>
<feature type="transmembrane region" description="Helical" evidence="1">
    <location>
        <begin position="35"/>
        <end position="56"/>
    </location>
</feature>
<dbReference type="EMBL" id="SWOV01000019">
    <property type="protein sequence ID" value="NFF87968.1"/>
    <property type="molecule type" value="Genomic_DNA"/>
</dbReference>
<keyword evidence="1" id="KW-1133">Transmembrane helix</keyword>
<evidence type="ECO:0000313" key="5">
    <source>
        <dbReference type="Proteomes" id="UP000472355"/>
    </source>
</evidence>
<dbReference type="AlphaFoldDB" id="A0A6B4HVK1"/>
<evidence type="ECO:0000313" key="3">
    <source>
        <dbReference type="EMBL" id="NFF87968.1"/>
    </source>
</evidence>
<name>A0A6B4HVK1_CLOBO</name>
<organism evidence="4 6">
    <name type="scientific">Clostridium botulinum</name>
    <dbReference type="NCBI Taxonomy" id="1491"/>
    <lineage>
        <taxon>Bacteria</taxon>
        <taxon>Bacillati</taxon>
        <taxon>Bacillota</taxon>
        <taxon>Clostridia</taxon>
        <taxon>Eubacteriales</taxon>
        <taxon>Clostridiaceae</taxon>
        <taxon>Clostridium</taxon>
    </lineage>
</organism>
<dbReference type="EMBL" id="SGKU01000038">
    <property type="protein sequence ID" value="NFA43443.1"/>
    <property type="molecule type" value="Genomic_DNA"/>
</dbReference>
<gene>
    <name evidence="2" type="ORF">EXM65_12875</name>
    <name evidence="3" type="ORF">FC774_08825</name>
    <name evidence="4" type="ORF">FDB51_08660</name>
</gene>